<evidence type="ECO:0000256" key="6">
    <source>
        <dbReference type="ARBA" id="ARBA00022765"/>
    </source>
</evidence>
<keyword evidence="8 16" id="KW-1133">Transmembrane helix</keyword>
<dbReference type="InterPro" id="IPR041400">
    <property type="entry name" value="PARP16_N"/>
</dbReference>
<evidence type="ECO:0000256" key="4">
    <source>
        <dbReference type="ARBA" id="ARBA00022692"/>
    </source>
</evidence>
<keyword evidence="6" id="KW-0013">ADP-ribosylation</keyword>
<dbReference type="AlphaFoldDB" id="A0A1S3J6V0"/>
<dbReference type="Pfam" id="PF00644">
    <property type="entry name" value="PARP"/>
    <property type="match status" value="1"/>
</dbReference>
<dbReference type="PROSITE" id="PS51059">
    <property type="entry name" value="PARP_CATALYTIC"/>
    <property type="match status" value="1"/>
</dbReference>
<dbReference type="OrthoDB" id="19501at2759"/>
<keyword evidence="9 15" id="KW-0520">NAD</keyword>
<evidence type="ECO:0000256" key="14">
    <source>
        <dbReference type="ARBA" id="ARBA00062100"/>
    </source>
</evidence>
<dbReference type="OMA" id="LLYGQSC"/>
<dbReference type="PANTHER" id="PTHR21328">
    <property type="entry name" value="POLY ADP-RIBOSE POLYMERASE FAMILY, MEMBER PARP"/>
    <property type="match status" value="1"/>
</dbReference>
<evidence type="ECO:0000259" key="17">
    <source>
        <dbReference type="PROSITE" id="PS51059"/>
    </source>
</evidence>
<gene>
    <name evidence="19" type="primary">LOC106170621</name>
</gene>
<dbReference type="RefSeq" id="XP_013406038.1">
    <property type="nucleotide sequence ID" value="XM_013550584.1"/>
</dbReference>
<dbReference type="Proteomes" id="UP000085678">
    <property type="component" value="Unplaced"/>
</dbReference>
<dbReference type="Pfam" id="PF18084">
    <property type="entry name" value="ARTD15_N"/>
    <property type="match status" value="1"/>
</dbReference>
<comment type="subcellular location">
    <subcellularLocation>
        <location evidence="1">Endoplasmic reticulum membrane</location>
        <topology evidence="1">Single-pass type IV membrane protein</topology>
    </subcellularLocation>
</comment>
<keyword evidence="11" id="KW-0834">Unfolded protein response</keyword>
<keyword evidence="18" id="KW-1185">Reference proteome</keyword>
<protein>
    <recommendedName>
        <fullName evidence="15">Poly [ADP-ribose] polymerase</fullName>
        <shortName evidence="15">PARP</shortName>
        <ecNumber evidence="15">2.4.2.-</ecNumber>
    </recommendedName>
</protein>
<keyword evidence="3 15" id="KW-0808">Transferase</keyword>
<accession>A0A1S3J6V0</accession>
<evidence type="ECO:0000256" key="10">
    <source>
        <dbReference type="ARBA" id="ARBA00023136"/>
    </source>
</evidence>
<evidence type="ECO:0000256" key="15">
    <source>
        <dbReference type="RuleBase" id="RU362114"/>
    </source>
</evidence>
<evidence type="ECO:0000313" key="19">
    <source>
        <dbReference type="RefSeq" id="XP_013406038.1"/>
    </source>
</evidence>
<organism evidence="18 19">
    <name type="scientific">Lingula anatina</name>
    <name type="common">Brachiopod</name>
    <name type="synonym">Lingula unguis</name>
    <dbReference type="NCBI Taxonomy" id="7574"/>
    <lineage>
        <taxon>Eukaryota</taxon>
        <taxon>Metazoa</taxon>
        <taxon>Spiralia</taxon>
        <taxon>Lophotrochozoa</taxon>
        <taxon>Brachiopoda</taxon>
        <taxon>Linguliformea</taxon>
        <taxon>Lingulata</taxon>
        <taxon>Lingulida</taxon>
        <taxon>Linguloidea</taxon>
        <taxon>Lingulidae</taxon>
        <taxon>Lingula</taxon>
    </lineage>
</organism>
<dbReference type="GO" id="GO:0006986">
    <property type="term" value="P:response to unfolded protein"/>
    <property type="evidence" value="ECO:0007669"/>
    <property type="project" value="UniProtKB-KW"/>
</dbReference>
<evidence type="ECO:0000256" key="16">
    <source>
        <dbReference type="SAM" id="Phobius"/>
    </source>
</evidence>
<dbReference type="GO" id="GO:0003950">
    <property type="term" value="F:NAD+ poly-ADP-ribosyltransferase activity"/>
    <property type="evidence" value="ECO:0007669"/>
    <property type="project" value="UniProtKB-UniRule"/>
</dbReference>
<dbReference type="FunCoup" id="A0A1S3J6V0">
    <property type="interactions" value="138"/>
</dbReference>
<evidence type="ECO:0000256" key="1">
    <source>
        <dbReference type="ARBA" id="ARBA00004163"/>
    </source>
</evidence>
<evidence type="ECO:0000256" key="11">
    <source>
        <dbReference type="ARBA" id="ARBA00023230"/>
    </source>
</evidence>
<evidence type="ECO:0000256" key="12">
    <source>
        <dbReference type="ARBA" id="ARBA00024347"/>
    </source>
</evidence>
<proteinExistence type="inferred from homology"/>
<comment type="similarity">
    <text evidence="12">Belongs to the ARTD/PARP family.</text>
</comment>
<evidence type="ECO:0000256" key="8">
    <source>
        <dbReference type="ARBA" id="ARBA00022989"/>
    </source>
</evidence>
<dbReference type="SUPFAM" id="SSF56399">
    <property type="entry name" value="ADP-ribosylation"/>
    <property type="match status" value="1"/>
</dbReference>
<dbReference type="InterPro" id="IPR051838">
    <property type="entry name" value="ARTD_PARP"/>
</dbReference>
<keyword evidence="4 16" id="KW-0812">Transmembrane</keyword>
<evidence type="ECO:0000256" key="5">
    <source>
        <dbReference type="ARBA" id="ARBA00022695"/>
    </source>
</evidence>
<dbReference type="InterPro" id="IPR012317">
    <property type="entry name" value="Poly(ADP-ribose)pol_cat_dom"/>
</dbReference>
<dbReference type="KEGG" id="lak:106170621"/>
<dbReference type="STRING" id="7574.A0A1S3J6V0"/>
<evidence type="ECO:0000256" key="2">
    <source>
        <dbReference type="ARBA" id="ARBA00022676"/>
    </source>
</evidence>
<keyword evidence="5" id="KW-0548">Nucleotidyltransferase</keyword>
<dbReference type="GO" id="GO:0005789">
    <property type="term" value="C:endoplasmic reticulum membrane"/>
    <property type="evidence" value="ECO:0007669"/>
    <property type="project" value="UniProtKB-SubCell"/>
</dbReference>
<keyword evidence="2 15" id="KW-0328">Glycosyltransferase</keyword>
<feature type="transmembrane region" description="Helical" evidence="16">
    <location>
        <begin position="297"/>
        <end position="315"/>
    </location>
</feature>
<dbReference type="GeneID" id="106170621"/>
<dbReference type="Gene3D" id="3.90.228.10">
    <property type="match status" value="1"/>
</dbReference>
<evidence type="ECO:0000313" key="18">
    <source>
        <dbReference type="Proteomes" id="UP000085678"/>
    </source>
</evidence>
<feature type="domain" description="PARP catalytic" evidence="17">
    <location>
        <begin position="79"/>
        <end position="280"/>
    </location>
</feature>
<keyword evidence="10 16" id="KW-0472">Membrane</keyword>
<dbReference type="InParanoid" id="A0A1S3J6V0"/>
<dbReference type="GO" id="GO:0016779">
    <property type="term" value="F:nucleotidyltransferase activity"/>
    <property type="evidence" value="ECO:0007669"/>
    <property type="project" value="UniProtKB-KW"/>
</dbReference>
<evidence type="ECO:0000256" key="13">
    <source>
        <dbReference type="ARBA" id="ARBA00056446"/>
    </source>
</evidence>
<evidence type="ECO:0000256" key="7">
    <source>
        <dbReference type="ARBA" id="ARBA00022824"/>
    </source>
</evidence>
<dbReference type="FunFam" id="3.90.228.10:FF:000005">
    <property type="entry name" value="Poly [ADP-ribose] polymerase"/>
    <property type="match status" value="1"/>
</dbReference>
<comment type="subunit">
    <text evidence="14">Interacts with KPNB1.</text>
</comment>
<evidence type="ECO:0000256" key="3">
    <source>
        <dbReference type="ARBA" id="ARBA00022679"/>
    </source>
</evidence>
<comment type="function">
    <text evidence="13">Intracellular mono-ADP-ribosyltransferase that plays a role in different processes, such as protein translation and unfolded protein response (UPR), through the mono-ADP-ribosylation of proteins involved in those processes. Acts as an inhibitor of protein translation by catalyzing mono-ADP-ribosylation of ribosomal subunits, such as RPL14 and RPS6, thereby inhibiting polysome assembly and mRNA loading. Mono-ADP-ribosylation of ribosomal subunits is promoted by NMNAT2. Involved in the unfolded protein response (UPR) by ADP-ribosylating and activating EIF2AK3 and ERN1, two important UPR effectors. May also mediate mono-ADP-ribosylation of karyopherin KPNB1 a nuclear import factor. May not modify proteins on arginine or cysteine residues compared to other mono-ADP-ribosyltransferases.</text>
</comment>
<keyword evidence="7" id="KW-0256">Endoplasmic reticulum</keyword>
<dbReference type="EC" id="2.4.2.-" evidence="15"/>
<reference evidence="19" key="1">
    <citation type="submission" date="2025-08" db="UniProtKB">
        <authorList>
            <consortium name="RefSeq"/>
        </authorList>
    </citation>
    <scope>IDENTIFICATION</scope>
    <source>
        <tissue evidence="19">Gonads</tissue>
    </source>
</reference>
<sequence>MAYANQLKNLLAKVREDPLAADMHWSLFMSALQSYRHDTVLRPFPPKFQEENSDEKDYKALTKLANQVPNIEALAAESQVDDDTLQLLSWAVLERNFHLKTCDKTMYQTIQTKAGQIVPVPAPNYIFEVEYNQMCNEKFEKICQGRDLIYAYHGSRVENFHSILNLGLHSHMNKTSLFGEGTYLSSELSVSIVYSPAGQLWESSMLGSGASIIALCEIIDDPTVKCQVKGDKEESGKARRRVKGSMGGDVPEKYYVVQNNEMLRVKYLLVYVNKQFTRTATRNSRISQPSWLAEHKFLMMVLCYALLLVAIGLANSKSLQQYMRRLR</sequence>
<name>A0A1S3J6V0_LINAN</name>
<evidence type="ECO:0000256" key="9">
    <source>
        <dbReference type="ARBA" id="ARBA00023027"/>
    </source>
</evidence>